<name>G3IQ99_CRIGR</name>
<dbReference type="InParanoid" id="G3IQ99"/>
<dbReference type="EMBL" id="JH045394">
    <property type="protein sequence ID" value="EGV91181.1"/>
    <property type="molecule type" value="Genomic_DNA"/>
</dbReference>
<keyword evidence="1" id="KW-0732">Signal</keyword>
<organism evidence="2 3">
    <name type="scientific">Cricetulus griseus</name>
    <name type="common">Chinese hamster</name>
    <name type="synonym">Cricetulus barabensis griseus</name>
    <dbReference type="NCBI Taxonomy" id="10029"/>
    <lineage>
        <taxon>Eukaryota</taxon>
        <taxon>Metazoa</taxon>
        <taxon>Chordata</taxon>
        <taxon>Craniata</taxon>
        <taxon>Vertebrata</taxon>
        <taxon>Euteleostomi</taxon>
        <taxon>Mammalia</taxon>
        <taxon>Eutheria</taxon>
        <taxon>Euarchontoglires</taxon>
        <taxon>Glires</taxon>
        <taxon>Rodentia</taxon>
        <taxon>Myomorpha</taxon>
        <taxon>Muroidea</taxon>
        <taxon>Cricetidae</taxon>
        <taxon>Cricetinae</taxon>
        <taxon>Cricetulus</taxon>
    </lineage>
</organism>
<feature type="signal peptide" evidence="1">
    <location>
        <begin position="1"/>
        <end position="24"/>
    </location>
</feature>
<sequence>MSAFHPSILVPLQLHWLGVLGTEACLCSLQLCLKQTDCPILGDDSIVGSLLPGNNKNEKILRQASAAAVFSFR</sequence>
<accession>G3IQ99</accession>
<evidence type="ECO:0008006" key="4">
    <source>
        <dbReference type="Google" id="ProtNLM"/>
    </source>
</evidence>
<evidence type="ECO:0000256" key="1">
    <source>
        <dbReference type="SAM" id="SignalP"/>
    </source>
</evidence>
<gene>
    <name evidence="2" type="ORF">I79_026202</name>
</gene>
<proteinExistence type="predicted"/>
<evidence type="ECO:0000313" key="3">
    <source>
        <dbReference type="Proteomes" id="UP000001075"/>
    </source>
</evidence>
<feature type="chain" id="PRO_5003445394" description="Secreted protein" evidence="1">
    <location>
        <begin position="25"/>
        <end position="73"/>
    </location>
</feature>
<protein>
    <recommendedName>
        <fullName evidence="4">Secreted protein</fullName>
    </recommendedName>
</protein>
<evidence type="ECO:0000313" key="2">
    <source>
        <dbReference type="EMBL" id="EGV91181.1"/>
    </source>
</evidence>
<reference evidence="3" key="1">
    <citation type="journal article" date="2011" name="Nat. Biotechnol.">
        <title>The genomic sequence of the Chinese hamster ovary (CHO)-K1 cell line.</title>
        <authorList>
            <person name="Xu X."/>
            <person name="Nagarajan H."/>
            <person name="Lewis N.E."/>
            <person name="Pan S."/>
            <person name="Cai Z."/>
            <person name="Liu X."/>
            <person name="Chen W."/>
            <person name="Xie M."/>
            <person name="Wang W."/>
            <person name="Hammond S."/>
            <person name="Andersen M.R."/>
            <person name="Neff N."/>
            <person name="Passarelli B."/>
            <person name="Koh W."/>
            <person name="Fan H.C."/>
            <person name="Wang J."/>
            <person name="Gui Y."/>
            <person name="Lee K.H."/>
            <person name="Betenbaugh M.J."/>
            <person name="Quake S.R."/>
            <person name="Famili I."/>
            <person name="Palsson B.O."/>
            <person name="Wang J."/>
        </authorList>
    </citation>
    <scope>NUCLEOTIDE SEQUENCE [LARGE SCALE GENOMIC DNA]</scope>
    <source>
        <strain evidence="3">CHO K1 cell line</strain>
    </source>
</reference>
<dbReference type="Proteomes" id="UP000001075">
    <property type="component" value="Unassembled WGS sequence"/>
</dbReference>
<dbReference type="AlphaFoldDB" id="G3IQ99"/>